<dbReference type="PANTHER" id="PTHR43806:SF11">
    <property type="entry name" value="CEREVISIN-RELATED"/>
    <property type="match status" value="1"/>
</dbReference>
<dbReference type="EMBL" id="JNSL01000087">
    <property type="protein sequence ID" value="KGA16335.1"/>
    <property type="molecule type" value="Genomic_DNA"/>
</dbReference>
<feature type="domain" description="Peptidase S8/S53" evidence="5">
    <location>
        <begin position="156"/>
        <end position="412"/>
    </location>
</feature>
<dbReference type="PROSITE" id="PS51892">
    <property type="entry name" value="SUBTILASE"/>
    <property type="match status" value="1"/>
</dbReference>
<dbReference type="InterPro" id="IPR050131">
    <property type="entry name" value="Peptidase_S8_subtilisin-like"/>
</dbReference>
<protein>
    <recommendedName>
        <fullName evidence="5">Peptidase S8/S53 domain-containing protein</fullName>
    </recommendedName>
</protein>
<dbReference type="PANTHER" id="PTHR43806">
    <property type="entry name" value="PEPTIDASE S8"/>
    <property type="match status" value="1"/>
</dbReference>
<dbReference type="PROSITE" id="PS00138">
    <property type="entry name" value="SUBTILASE_SER"/>
    <property type="match status" value="1"/>
</dbReference>
<comment type="caution">
    <text evidence="6">The sequence shown here is derived from an EMBL/GenBank/DDBJ whole genome shotgun (WGS) entry which is preliminary data.</text>
</comment>
<evidence type="ECO:0000259" key="5">
    <source>
        <dbReference type="Pfam" id="PF00082"/>
    </source>
</evidence>
<accession>A0A094PX18</accession>
<dbReference type="InterPro" id="IPR000209">
    <property type="entry name" value="Peptidase_S8/S53_dom"/>
</dbReference>
<dbReference type="InterPro" id="IPR023828">
    <property type="entry name" value="Peptidase_S8_Ser-AS"/>
</dbReference>
<name>A0A094PX18_9ZZZZ</name>
<dbReference type="PRINTS" id="PR00723">
    <property type="entry name" value="SUBTILISIN"/>
</dbReference>
<dbReference type="InterPro" id="IPR015500">
    <property type="entry name" value="Peptidase_S8_subtilisin-rel"/>
</dbReference>
<evidence type="ECO:0000313" key="6">
    <source>
        <dbReference type="EMBL" id="KGA16335.1"/>
    </source>
</evidence>
<dbReference type="InterPro" id="IPR036852">
    <property type="entry name" value="Peptidase_S8/S53_dom_sf"/>
</dbReference>
<gene>
    <name evidence="6" type="ORF">GM51_12765</name>
</gene>
<reference evidence="6" key="1">
    <citation type="submission" date="2014-06" db="EMBL/GenBank/DDBJ databases">
        <title>Key roles for freshwater Actinobacteria revealed by deep metagenomic sequencing.</title>
        <authorList>
            <person name="Ghai R."/>
            <person name="Mizuno C.M."/>
            <person name="Picazo A."/>
            <person name="Camacho A."/>
            <person name="Rodriguez-Valera F."/>
        </authorList>
    </citation>
    <scope>NUCLEOTIDE SEQUENCE</scope>
</reference>
<dbReference type="AlphaFoldDB" id="A0A094PX18"/>
<evidence type="ECO:0000256" key="2">
    <source>
        <dbReference type="ARBA" id="ARBA00022670"/>
    </source>
</evidence>
<sequence length="556" mass="57388">MSAEIKDGQVRPRRTLMSYSLAMALLLSPLASSPANAIDVSAPESDWQESVRAEATSYQELATEIADGALRLIVVTEENNQPETSVLNLKSKAALDYTLRATSSDPDFIAVLVDEKISLIDEPTIGAAAIPAPTTSYTQWNYTAMRLAEIHTSFTGTNVKVAVIDSGVDRENPELNGGQVLDGCDWVTSPNNVCRGTGVLDENGHGTHVAGIIAAKNDGVGITGVAPGATILPLRVLGADGSGWLSDIAAAIDYAVANGAKVINLSLGGTLDYSLIRISVEQAVASGVTVVAAAGNGGSGAAASYPAAYPGAIAVAATTESNLIASYSNSGNYIDVAAPGSAILSSWPTGTGYARLSGTSMASPHVAALAALIIQRNTAASGSTSPATIRTAIESVAVKSNSDYSVSRYGLGVINPFASLECATPVCATPSSTPQPVDVLVTGTPEVITPGAIIAPTPQPTPEPAPIIETAPVVVVPTIKETLNVKVAKKRKLTVVVTAPTGSKTWVQRKVGKKWKTVLKITTTPSVQVKLSRSGTYRVQVIAPSEKVTSKSYKVK</sequence>
<dbReference type="Gene3D" id="3.40.50.200">
    <property type="entry name" value="Peptidase S8/S53 domain"/>
    <property type="match status" value="1"/>
</dbReference>
<keyword evidence="3" id="KW-0378">Hydrolase</keyword>
<dbReference type="InterPro" id="IPR023827">
    <property type="entry name" value="Peptidase_S8_Asp-AS"/>
</dbReference>
<keyword evidence="2" id="KW-0645">Protease</keyword>
<dbReference type="PROSITE" id="PS00137">
    <property type="entry name" value="SUBTILASE_HIS"/>
    <property type="match status" value="1"/>
</dbReference>
<organism evidence="6">
    <name type="scientific">freshwater metagenome</name>
    <dbReference type="NCBI Taxonomy" id="449393"/>
    <lineage>
        <taxon>unclassified sequences</taxon>
        <taxon>metagenomes</taxon>
        <taxon>ecological metagenomes</taxon>
    </lineage>
</organism>
<dbReference type="GO" id="GO:0006508">
    <property type="term" value="P:proteolysis"/>
    <property type="evidence" value="ECO:0007669"/>
    <property type="project" value="UniProtKB-KW"/>
</dbReference>
<comment type="similarity">
    <text evidence="1">Belongs to the peptidase S8 family.</text>
</comment>
<dbReference type="PROSITE" id="PS00136">
    <property type="entry name" value="SUBTILASE_ASP"/>
    <property type="match status" value="1"/>
</dbReference>
<evidence type="ECO:0000256" key="1">
    <source>
        <dbReference type="ARBA" id="ARBA00011073"/>
    </source>
</evidence>
<evidence type="ECO:0000256" key="4">
    <source>
        <dbReference type="ARBA" id="ARBA00022825"/>
    </source>
</evidence>
<proteinExistence type="inferred from homology"/>
<dbReference type="SUPFAM" id="SSF52743">
    <property type="entry name" value="Subtilisin-like"/>
    <property type="match status" value="1"/>
</dbReference>
<dbReference type="InterPro" id="IPR022398">
    <property type="entry name" value="Peptidase_S8_His-AS"/>
</dbReference>
<dbReference type="GO" id="GO:0004252">
    <property type="term" value="F:serine-type endopeptidase activity"/>
    <property type="evidence" value="ECO:0007669"/>
    <property type="project" value="InterPro"/>
</dbReference>
<evidence type="ECO:0000256" key="3">
    <source>
        <dbReference type="ARBA" id="ARBA00022801"/>
    </source>
</evidence>
<keyword evidence="4" id="KW-0720">Serine protease</keyword>
<dbReference type="Pfam" id="PF00082">
    <property type="entry name" value="Peptidase_S8"/>
    <property type="match status" value="1"/>
</dbReference>